<comment type="caution">
    <text evidence="1">The sequence shown here is derived from an EMBL/GenBank/DDBJ whole genome shotgun (WGS) entry which is preliminary data.</text>
</comment>
<evidence type="ECO:0000313" key="1">
    <source>
        <dbReference type="EMBL" id="CCH70979.1"/>
    </source>
</evidence>
<accession>N0E627</accession>
<name>N0E627_9MICO</name>
<dbReference type="Pfam" id="PF13483">
    <property type="entry name" value="Lactamase_B_3"/>
    <property type="match status" value="1"/>
</dbReference>
<dbReference type="HOGENOM" id="CLU_091682_0_0_11"/>
<dbReference type="Gene3D" id="3.60.15.10">
    <property type="entry name" value="Ribonuclease Z/Hydroxyacylglutathione hydrolase-like"/>
    <property type="match status" value="1"/>
</dbReference>
<dbReference type="PANTHER" id="PTHR43546">
    <property type="entry name" value="UPF0173 METAL-DEPENDENT HYDROLASE MJ1163-RELATED"/>
    <property type="match status" value="1"/>
</dbReference>
<reference evidence="1 2" key="1">
    <citation type="journal article" date="2013" name="ISME J.">
        <title>A metabolic model for members of the genus Tetrasphaera involved in enhanced biological phosphorus removal.</title>
        <authorList>
            <person name="Kristiansen R."/>
            <person name="Nguyen H.T.T."/>
            <person name="Saunders A.M."/>
            <person name="Nielsen J.L."/>
            <person name="Wimmer R."/>
            <person name="Le V.Q."/>
            <person name="McIlroy S.J."/>
            <person name="Petrovski S."/>
            <person name="Seviour R.J."/>
            <person name="Calteau A."/>
            <person name="Nielsen K.L."/>
            <person name="Nielsen P.H."/>
        </authorList>
    </citation>
    <scope>NUCLEOTIDE SEQUENCE [LARGE SCALE GENOMIC DNA]</scope>
    <source>
        <strain evidence="1 2">Lp2</strain>
    </source>
</reference>
<evidence type="ECO:0000313" key="2">
    <source>
        <dbReference type="Proteomes" id="UP000013167"/>
    </source>
</evidence>
<dbReference type="Proteomes" id="UP000013167">
    <property type="component" value="Unassembled WGS sequence"/>
</dbReference>
<sequence length="216" mass="23280">MQITHLGHACLLVESADVRVLIDPGSFTGDFTQLRDLHVIVVTHQHRDHLDPERLPELVRANTDALLLCDPDSVEVLRGVGLEPSVHQPDGTLIGDLTITPVGAIHALIHEEIPRISNVGVRLSAPGEPSLFHPGDALDGEPGPVDVLAFPLNAPWQRSREMTAFVRRIGARQALPIHDALLSSTGRGLYLGQARTLGSPDTEVRDLAGRGAVLFS</sequence>
<protein>
    <recommendedName>
        <fullName evidence="3">Metallo-beta-lactamase domain-containing protein</fullName>
    </recommendedName>
</protein>
<dbReference type="PANTHER" id="PTHR43546:SF3">
    <property type="entry name" value="UPF0173 METAL-DEPENDENT HYDROLASE MJ1163"/>
    <property type="match status" value="1"/>
</dbReference>
<dbReference type="SUPFAM" id="SSF56281">
    <property type="entry name" value="Metallo-hydrolase/oxidoreductase"/>
    <property type="match status" value="1"/>
</dbReference>
<gene>
    <name evidence="1" type="ORF">BN10_730010</name>
</gene>
<dbReference type="AlphaFoldDB" id="N0E627"/>
<dbReference type="STRING" id="1193181.BN10_730010"/>
<dbReference type="OrthoDB" id="3190691at2"/>
<dbReference type="RefSeq" id="WP_010850815.1">
    <property type="nucleotide sequence ID" value="NZ_HF570956.1"/>
</dbReference>
<dbReference type="InterPro" id="IPR036866">
    <property type="entry name" value="RibonucZ/Hydroxyglut_hydro"/>
</dbReference>
<dbReference type="EMBL" id="CAIZ01000145">
    <property type="protein sequence ID" value="CCH70979.1"/>
    <property type="molecule type" value="Genomic_DNA"/>
</dbReference>
<dbReference type="InterPro" id="IPR050114">
    <property type="entry name" value="UPF0173_UPF0282_UlaG_hydrolase"/>
</dbReference>
<keyword evidence="2" id="KW-1185">Reference proteome</keyword>
<evidence type="ECO:0008006" key="3">
    <source>
        <dbReference type="Google" id="ProtNLM"/>
    </source>
</evidence>
<dbReference type="eggNOG" id="COG2220">
    <property type="taxonomic scope" value="Bacteria"/>
</dbReference>
<proteinExistence type="predicted"/>
<organism evidence="1 2">
    <name type="scientific">Phycicoccus elongatus Lp2</name>
    <dbReference type="NCBI Taxonomy" id="1193181"/>
    <lineage>
        <taxon>Bacteria</taxon>
        <taxon>Bacillati</taxon>
        <taxon>Actinomycetota</taxon>
        <taxon>Actinomycetes</taxon>
        <taxon>Micrococcales</taxon>
        <taxon>Intrasporangiaceae</taxon>
        <taxon>Phycicoccus</taxon>
    </lineage>
</organism>